<dbReference type="FunFam" id="3.10.20.340:FF:000001">
    <property type="entry name" value="Arginine biosynthesis bifunctional protein ArgJ, chloroplastic"/>
    <property type="match status" value="1"/>
</dbReference>
<dbReference type="InterPro" id="IPR042195">
    <property type="entry name" value="ArgJ_beta_C"/>
</dbReference>
<reference evidence="11" key="1">
    <citation type="submission" date="2016-09" db="EMBL/GenBank/DDBJ databases">
        <title>Acidihalobacter prosperus F5.</title>
        <authorList>
            <person name="Khaleque H.N."/>
            <person name="Ramsay J.P."/>
            <person name="Kaksonen A.H."/>
            <person name="Boxall N.J."/>
            <person name="Watkin E.L.J."/>
        </authorList>
    </citation>
    <scope>NUCLEOTIDE SEQUENCE [LARGE SCALE GENOMIC DNA]</scope>
    <source>
        <strain evidence="11">F5</strain>
    </source>
</reference>
<feature type="site" description="Involved in the stabilization of negative charge on the oxyanion by the formation of the oxyanion hole" evidence="9">
    <location>
        <position position="117"/>
    </location>
</feature>
<comment type="catalytic activity">
    <reaction evidence="9">
        <text>L-glutamate + acetyl-CoA = N-acetyl-L-glutamate + CoA + H(+)</text>
        <dbReference type="Rhea" id="RHEA:24292"/>
        <dbReference type="ChEBI" id="CHEBI:15378"/>
        <dbReference type="ChEBI" id="CHEBI:29985"/>
        <dbReference type="ChEBI" id="CHEBI:44337"/>
        <dbReference type="ChEBI" id="CHEBI:57287"/>
        <dbReference type="ChEBI" id="CHEBI:57288"/>
        <dbReference type="EC" id="2.3.1.1"/>
    </reaction>
</comment>
<keyword evidence="5 9" id="KW-0808">Transferase</keyword>
<evidence type="ECO:0000256" key="9">
    <source>
        <dbReference type="HAMAP-Rule" id="MF_01106"/>
    </source>
</evidence>
<dbReference type="AlphaFoldDB" id="A0A1D8IR92"/>
<accession>A0A1D8IR92</accession>
<dbReference type="Pfam" id="PF01960">
    <property type="entry name" value="ArgJ"/>
    <property type="match status" value="1"/>
</dbReference>
<keyword evidence="3 9" id="KW-0055">Arginine biosynthesis</keyword>
<keyword evidence="9" id="KW-0511">Multifunctional enzyme</keyword>
<feature type="site" description="Involved in the stabilization of negative charge on the oxyanion by the formation of the oxyanion hole" evidence="9">
    <location>
        <position position="116"/>
    </location>
</feature>
<evidence type="ECO:0000256" key="1">
    <source>
        <dbReference type="ARBA" id="ARBA00006774"/>
    </source>
</evidence>
<feature type="binding site" evidence="9">
    <location>
        <position position="276"/>
    </location>
    <ligand>
        <name>substrate</name>
    </ligand>
</feature>
<dbReference type="InterPro" id="IPR016117">
    <property type="entry name" value="ArgJ-like_dom_sf"/>
</dbReference>
<dbReference type="InterPro" id="IPR002813">
    <property type="entry name" value="Arg_biosynth_ArgJ"/>
</dbReference>
<sequence length="405" mass="42221">MAVGLQMPGPLLPIKGIQLGVAAAGIRYRGRNDLLVIAADVGTQGAAVFTRNAFCAAPVQLARDHLAEMAPRFLLVNAGNANAGTGEPGLAAAHETCRLLAERGGCEVEAVLPFSTGVIGEPLPVARFPAGIASALQGLHEDGWLEAAQTIMTTDTLPKGASRQFVIDGRTVTLTGIVKGSGMIHPDMATLLVFIGTDASVPGPVLRQALNAAMAGSFNSITVDGDTSTNDACTLLATGASGVEIDDAAMPAYRRFADALADLCRELAQAVIRDGEGATKFVTIEVSGAYSVEEARQVAFTVANSPLVKTALFASDPNWGRILAAVGRSGIRDLDTHHVDLDINGVRIVTGGGRDPAYTEAQGQAALAQEALLIRIALSRGEASTQIWTTDLSYDYVRINADYRS</sequence>
<dbReference type="UniPathway" id="UPA00068">
    <property type="reaction ID" value="UER00106"/>
</dbReference>
<dbReference type="EC" id="2.3.1.1" evidence="9"/>
<comment type="pathway">
    <text evidence="9">Amino-acid biosynthesis; L-arginine biosynthesis; L-ornithine and N-acetyl-L-glutamate from L-glutamate and N(2)-acetyl-L-ornithine (cyclic): step 1/1.</text>
</comment>
<evidence type="ECO:0000256" key="2">
    <source>
        <dbReference type="ARBA" id="ARBA00011475"/>
    </source>
</evidence>
<dbReference type="Gene3D" id="3.10.20.340">
    <property type="entry name" value="ArgJ beta chain, C-terminal domain"/>
    <property type="match status" value="1"/>
</dbReference>
<dbReference type="PANTHER" id="PTHR23100:SF0">
    <property type="entry name" value="ARGININE BIOSYNTHESIS BIFUNCTIONAL PROTEIN ARGJ, MITOCHONDRIAL"/>
    <property type="match status" value="1"/>
</dbReference>
<evidence type="ECO:0000256" key="8">
    <source>
        <dbReference type="ARBA" id="ARBA00049439"/>
    </source>
</evidence>
<name>A0A1D8IR92_9GAMM</name>
<proteinExistence type="inferred from homology"/>
<dbReference type="Gene3D" id="3.60.70.12">
    <property type="entry name" value="L-amino peptidase D-ALA esterase/amidase"/>
    <property type="match status" value="1"/>
</dbReference>
<evidence type="ECO:0000256" key="6">
    <source>
        <dbReference type="ARBA" id="ARBA00022813"/>
    </source>
</evidence>
<evidence type="ECO:0000256" key="4">
    <source>
        <dbReference type="ARBA" id="ARBA00022605"/>
    </source>
</evidence>
<dbReference type="NCBIfam" id="NF003802">
    <property type="entry name" value="PRK05388.1"/>
    <property type="match status" value="1"/>
</dbReference>
<dbReference type="Proteomes" id="UP000095401">
    <property type="component" value="Chromosome"/>
</dbReference>
<keyword evidence="4 9" id="KW-0028">Amino-acid biosynthesis</keyword>
<gene>
    <name evidence="9" type="primary">argJ</name>
    <name evidence="10" type="ORF">BI364_14485</name>
</gene>
<evidence type="ECO:0000256" key="7">
    <source>
        <dbReference type="ARBA" id="ARBA00023315"/>
    </source>
</evidence>
<comment type="catalytic activity">
    <reaction evidence="8 9">
        <text>N(2)-acetyl-L-ornithine + L-glutamate = N-acetyl-L-glutamate + L-ornithine</text>
        <dbReference type="Rhea" id="RHEA:15349"/>
        <dbReference type="ChEBI" id="CHEBI:29985"/>
        <dbReference type="ChEBI" id="CHEBI:44337"/>
        <dbReference type="ChEBI" id="CHEBI:46911"/>
        <dbReference type="ChEBI" id="CHEBI:57805"/>
        <dbReference type="EC" id="2.3.1.35"/>
    </reaction>
</comment>
<feature type="binding site" evidence="9">
    <location>
        <position position="405"/>
    </location>
    <ligand>
        <name>substrate</name>
    </ligand>
</feature>
<feature type="binding site" evidence="9">
    <location>
        <position position="400"/>
    </location>
    <ligand>
        <name>substrate</name>
    </ligand>
</feature>
<dbReference type="HAMAP" id="MF_01106">
    <property type="entry name" value="ArgJ"/>
    <property type="match status" value="1"/>
</dbReference>
<dbReference type="GO" id="GO:0004042">
    <property type="term" value="F:L-glutamate N-acetyltransferase activity"/>
    <property type="evidence" value="ECO:0007669"/>
    <property type="project" value="UniProtKB-UniRule"/>
</dbReference>
<evidence type="ECO:0000256" key="3">
    <source>
        <dbReference type="ARBA" id="ARBA00022571"/>
    </source>
</evidence>
<feature type="binding site" evidence="9">
    <location>
        <position position="190"/>
    </location>
    <ligand>
        <name>substrate</name>
    </ligand>
</feature>
<comment type="subcellular location">
    <subcellularLocation>
        <location evidence="9">Cytoplasm</location>
    </subcellularLocation>
</comment>
<comment type="subunit">
    <text evidence="2 9">Heterotetramer of two alpha and two beta chains.</text>
</comment>
<evidence type="ECO:0000313" key="11">
    <source>
        <dbReference type="Proteomes" id="UP000095401"/>
    </source>
</evidence>
<keyword evidence="6 9" id="KW-0068">Autocatalytic cleavage</keyword>
<dbReference type="PANTHER" id="PTHR23100">
    <property type="entry name" value="ARGININE BIOSYNTHESIS BIFUNCTIONAL PROTEIN ARGJ"/>
    <property type="match status" value="1"/>
</dbReference>
<dbReference type="GO" id="GO:0004358">
    <property type="term" value="F:L-glutamate N-acetyltransferase activity, acting on acetyl-L-ornithine as donor"/>
    <property type="evidence" value="ECO:0007669"/>
    <property type="project" value="UniProtKB-UniRule"/>
</dbReference>
<dbReference type="EC" id="2.3.1.35" evidence="9"/>
<comment type="pathway">
    <text evidence="9">Amino-acid biosynthesis; L-arginine biosynthesis; N(2)-acetyl-L-ornithine from L-glutamate: step 1/4.</text>
</comment>
<dbReference type="GO" id="GO:0006526">
    <property type="term" value="P:L-arginine biosynthetic process"/>
    <property type="evidence" value="ECO:0007669"/>
    <property type="project" value="UniProtKB-UniRule"/>
</dbReference>
<comment type="function">
    <text evidence="9">Catalyzes two activities which are involved in the cyclic version of arginine biosynthesis: the synthesis of N-acetylglutamate from glutamate and acetyl-CoA as the acetyl donor, and of ornithine by transacetylation between N(2)-acetylornithine and glutamate.</text>
</comment>
<feature type="active site" description="Nucleophile" evidence="9">
    <location>
        <position position="190"/>
    </location>
</feature>
<evidence type="ECO:0000313" key="10">
    <source>
        <dbReference type="EMBL" id="AOU99000.1"/>
    </source>
</evidence>
<dbReference type="GO" id="GO:0005737">
    <property type="term" value="C:cytoplasm"/>
    <property type="evidence" value="ECO:0007669"/>
    <property type="project" value="UniProtKB-SubCell"/>
</dbReference>
<keyword evidence="9" id="KW-0963">Cytoplasm</keyword>
<dbReference type="CDD" id="cd02152">
    <property type="entry name" value="OAT"/>
    <property type="match status" value="1"/>
</dbReference>
<feature type="binding site" evidence="9">
    <location>
        <position position="153"/>
    </location>
    <ligand>
        <name>substrate</name>
    </ligand>
</feature>
<feature type="chain" id="PRO_5023216415" description="Arginine biosynthesis bifunctional protein ArgJ beta chain" evidence="9">
    <location>
        <begin position="190"/>
        <end position="405"/>
    </location>
</feature>
<organism evidence="10 11">
    <name type="scientific">Acidihalobacter yilgarnensis</name>
    <dbReference type="NCBI Taxonomy" id="2819280"/>
    <lineage>
        <taxon>Bacteria</taxon>
        <taxon>Pseudomonadati</taxon>
        <taxon>Pseudomonadota</taxon>
        <taxon>Gammaproteobacteria</taxon>
        <taxon>Chromatiales</taxon>
        <taxon>Ectothiorhodospiraceae</taxon>
        <taxon>Acidihalobacter</taxon>
    </lineage>
</organism>
<dbReference type="GO" id="GO:0006592">
    <property type="term" value="P:ornithine biosynthetic process"/>
    <property type="evidence" value="ECO:0007669"/>
    <property type="project" value="TreeGrafter"/>
</dbReference>
<keyword evidence="11" id="KW-1185">Reference proteome</keyword>
<dbReference type="RefSeq" id="WP_070079353.1">
    <property type="nucleotide sequence ID" value="NZ_CP017415.1"/>
</dbReference>
<dbReference type="SUPFAM" id="SSF56266">
    <property type="entry name" value="DmpA/ArgJ-like"/>
    <property type="match status" value="1"/>
</dbReference>
<feature type="chain" id="PRO_5023216414" description="Arginine biosynthesis bifunctional protein ArgJ alpha chain" evidence="9">
    <location>
        <begin position="1"/>
        <end position="189"/>
    </location>
</feature>
<feature type="binding site" evidence="9">
    <location>
        <position position="179"/>
    </location>
    <ligand>
        <name>substrate</name>
    </ligand>
</feature>
<evidence type="ECO:0000256" key="5">
    <source>
        <dbReference type="ARBA" id="ARBA00022679"/>
    </source>
</evidence>
<comment type="similarity">
    <text evidence="1 9">Belongs to the ArgJ family.</text>
</comment>
<feature type="site" description="Cleavage; by autolysis" evidence="9">
    <location>
        <begin position="189"/>
        <end position="190"/>
    </location>
</feature>
<protein>
    <recommendedName>
        <fullName evidence="9">Arginine biosynthesis bifunctional protein ArgJ</fullName>
    </recommendedName>
    <domain>
        <recommendedName>
            <fullName evidence="9">Glutamate N-acetyltransferase</fullName>
            <ecNumber evidence="9">2.3.1.35</ecNumber>
        </recommendedName>
        <alternativeName>
            <fullName evidence="9">Ornithine acetyltransferase</fullName>
            <shortName evidence="9">OATase</shortName>
        </alternativeName>
        <alternativeName>
            <fullName evidence="9">Ornithine transacetylase</fullName>
        </alternativeName>
    </domain>
    <domain>
        <recommendedName>
            <fullName evidence="9">Amino-acid acetyltransferase</fullName>
            <ecNumber evidence="9">2.3.1.1</ecNumber>
        </recommendedName>
        <alternativeName>
            <fullName evidence="9">N-acetylglutamate synthase</fullName>
            <shortName evidence="9">AGSase</shortName>
        </alternativeName>
    </domain>
    <component>
        <recommendedName>
            <fullName evidence="9">Arginine biosynthesis bifunctional protein ArgJ alpha chain</fullName>
        </recommendedName>
    </component>
    <component>
        <recommendedName>
            <fullName evidence="9">Arginine biosynthesis bifunctional protein ArgJ beta chain</fullName>
        </recommendedName>
    </component>
</protein>
<dbReference type="KEGG" id="aprs:BI364_14485"/>
<dbReference type="EMBL" id="CP017415">
    <property type="protein sequence ID" value="AOU99000.1"/>
    <property type="molecule type" value="Genomic_DNA"/>
</dbReference>
<dbReference type="FunFam" id="3.60.70.12:FF:000001">
    <property type="entry name" value="Arginine biosynthesis bifunctional protein ArgJ, chloroplastic"/>
    <property type="match status" value="1"/>
</dbReference>
<dbReference type="NCBIfam" id="TIGR00120">
    <property type="entry name" value="ArgJ"/>
    <property type="match status" value="1"/>
</dbReference>
<keyword evidence="7 9" id="KW-0012">Acyltransferase</keyword>